<comment type="catalytic activity">
    <reaction evidence="9">
        <text>5,6-dimethylbenzimidazole + nicotinate beta-D-ribonucleotide = alpha-ribazole 5'-phosphate + nicotinate + H(+)</text>
        <dbReference type="Rhea" id="RHEA:11196"/>
        <dbReference type="ChEBI" id="CHEBI:15378"/>
        <dbReference type="ChEBI" id="CHEBI:15890"/>
        <dbReference type="ChEBI" id="CHEBI:32544"/>
        <dbReference type="ChEBI" id="CHEBI:57502"/>
        <dbReference type="ChEBI" id="CHEBI:57918"/>
        <dbReference type="EC" id="2.4.2.21"/>
    </reaction>
</comment>
<keyword evidence="12" id="KW-1185">Reference proteome</keyword>
<dbReference type="InterPro" id="IPR003200">
    <property type="entry name" value="Nict_dMeBzImd_PRibTrfase"/>
</dbReference>
<evidence type="ECO:0000256" key="4">
    <source>
        <dbReference type="ARBA" id="ARBA00011991"/>
    </source>
</evidence>
<evidence type="ECO:0000256" key="6">
    <source>
        <dbReference type="ARBA" id="ARBA00022573"/>
    </source>
</evidence>
<comment type="similarity">
    <text evidence="3">Belongs to the CobT family.</text>
</comment>
<accession>A0A430AYV5</accession>
<dbReference type="InterPro" id="IPR023195">
    <property type="entry name" value="Nict_dMeBzImd_PRibTrfase_N"/>
</dbReference>
<dbReference type="GO" id="GO:0009236">
    <property type="term" value="P:cobalamin biosynthetic process"/>
    <property type="evidence" value="ECO:0007669"/>
    <property type="project" value="UniProtKB-UniRule"/>
</dbReference>
<evidence type="ECO:0000256" key="8">
    <source>
        <dbReference type="ARBA" id="ARBA00022679"/>
    </source>
</evidence>
<dbReference type="GeneID" id="95580930"/>
<dbReference type="Gene3D" id="3.40.50.10210">
    <property type="match status" value="1"/>
</dbReference>
<protein>
    <recommendedName>
        <fullName evidence="5 10">Nicotinate-nucleotide--dimethylbenzimidazole phosphoribosyltransferase</fullName>
        <ecNumber evidence="4 10">2.4.2.21</ecNumber>
    </recommendedName>
</protein>
<name>A0A430AYV5_9ENTE</name>
<comment type="function">
    <text evidence="1">Catalyzes the synthesis of alpha-ribazole-5'-phosphate from nicotinate mononucleotide (NAMN) and 5,6-dimethylbenzimidazole (DMB).</text>
</comment>
<dbReference type="AlphaFoldDB" id="A0A430AYV5"/>
<keyword evidence="7 11" id="KW-0328">Glycosyltransferase</keyword>
<comment type="caution">
    <text evidence="11">The sequence shown here is derived from an EMBL/GenBank/DDBJ whole genome shotgun (WGS) entry which is preliminary data.</text>
</comment>
<organism evidence="11 12">
    <name type="scientific">Vagococcus carniphilus</name>
    <dbReference type="NCBI Taxonomy" id="218144"/>
    <lineage>
        <taxon>Bacteria</taxon>
        <taxon>Bacillati</taxon>
        <taxon>Bacillota</taxon>
        <taxon>Bacilli</taxon>
        <taxon>Lactobacillales</taxon>
        <taxon>Enterococcaceae</taxon>
        <taxon>Vagococcus</taxon>
    </lineage>
</organism>
<dbReference type="Pfam" id="PF02277">
    <property type="entry name" value="DBI_PRT"/>
    <property type="match status" value="1"/>
</dbReference>
<gene>
    <name evidence="11" type="ORF">CBF28_10275</name>
</gene>
<dbReference type="UniPathway" id="UPA00061">
    <property type="reaction ID" value="UER00516"/>
</dbReference>
<dbReference type="InterPro" id="IPR036087">
    <property type="entry name" value="Nict_dMeBzImd_PRibTrfase_sf"/>
</dbReference>
<dbReference type="Proteomes" id="UP000288028">
    <property type="component" value="Unassembled WGS sequence"/>
</dbReference>
<dbReference type="NCBIfam" id="NF000996">
    <property type="entry name" value="PRK00105.1"/>
    <property type="match status" value="1"/>
</dbReference>
<dbReference type="SUPFAM" id="SSF52733">
    <property type="entry name" value="Nicotinate mononucleotide:5,6-dimethylbenzimidazole phosphoribosyltransferase (CobT)"/>
    <property type="match status" value="1"/>
</dbReference>
<comment type="pathway">
    <text evidence="2">Nucleoside biosynthesis; alpha-ribazole biosynthesis; alpha-ribazole from 5,6-dimethylbenzimidazole: step 1/2.</text>
</comment>
<dbReference type="CDD" id="cd02439">
    <property type="entry name" value="DMB-PRT_CobT"/>
    <property type="match status" value="1"/>
</dbReference>
<evidence type="ECO:0000256" key="9">
    <source>
        <dbReference type="ARBA" id="ARBA00047340"/>
    </source>
</evidence>
<evidence type="ECO:0000256" key="5">
    <source>
        <dbReference type="ARBA" id="ARBA00015486"/>
    </source>
</evidence>
<dbReference type="PANTHER" id="PTHR43463">
    <property type="entry name" value="NICOTINATE-NUCLEOTIDE--DIMETHYLBENZIMIDAZOLE PHOSPHORIBOSYLTRANSFERASE"/>
    <property type="match status" value="1"/>
</dbReference>
<dbReference type="Gene3D" id="1.10.1610.10">
    <property type="match status" value="1"/>
</dbReference>
<keyword evidence="6" id="KW-0169">Cobalamin biosynthesis</keyword>
<dbReference type="PANTHER" id="PTHR43463:SF1">
    <property type="entry name" value="NICOTINATE-NUCLEOTIDE--DIMETHYLBENZIMIDAZOLE PHOSPHORIBOSYLTRANSFERASE"/>
    <property type="match status" value="1"/>
</dbReference>
<evidence type="ECO:0000256" key="10">
    <source>
        <dbReference type="NCBIfam" id="TIGR03160"/>
    </source>
</evidence>
<evidence type="ECO:0000256" key="1">
    <source>
        <dbReference type="ARBA" id="ARBA00002197"/>
    </source>
</evidence>
<dbReference type="InterPro" id="IPR017846">
    <property type="entry name" value="Nict_dMeBzImd_PRibTrfase_bact"/>
</dbReference>
<sequence>MTTYTFKPDLALETDLFIKEYIESIESVDKSYKEEARDYCDKLAVPPGALGQVAEVYQRLYEIGKGSVQVDKPGVLVYVSDNGVVQAGVSNNPVITTYQVAENMLEGKATISLLTKHSNSDLEIVDLGCLTDLSSGTTYKISHGTKNFNEEPAMTREQAGQAIIAGIKITEKQIEKGWNIVGTGEMGVGNTTTSAAVISTILGTDIKETIGLGAGLDKAGRMRKEQVITEGALKHQPFRDGLDIASKIGGYDILGIAGTFLACAKHKIPCVIDGVISMAGMLVAQTIEPKIIDIAFASHISMEPGYQKALTHTKLQPLFYLDMRLGEGSGCPFLFQFMETAKFTIENMVDFDKAGLTVDDYVDIRVEN</sequence>
<proteinExistence type="inferred from homology"/>
<evidence type="ECO:0000313" key="11">
    <source>
        <dbReference type="EMBL" id="RSU13238.1"/>
    </source>
</evidence>
<dbReference type="EC" id="2.4.2.21" evidence="4 10"/>
<dbReference type="OrthoDB" id="9781491at2"/>
<keyword evidence="8 11" id="KW-0808">Transferase</keyword>
<reference evidence="11 12" key="1">
    <citation type="submission" date="2017-05" db="EMBL/GenBank/DDBJ databases">
        <title>Vagococcus spp. assemblies.</title>
        <authorList>
            <person name="Gulvik C.A."/>
        </authorList>
    </citation>
    <scope>NUCLEOTIDE SEQUENCE [LARGE SCALE GENOMIC DNA]</scope>
    <source>
        <strain evidence="11 12">SS1714</strain>
    </source>
</reference>
<evidence type="ECO:0000256" key="2">
    <source>
        <dbReference type="ARBA" id="ARBA00005049"/>
    </source>
</evidence>
<dbReference type="GO" id="GO:0008939">
    <property type="term" value="F:nicotinate-nucleotide-dimethylbenzimidazole phosphoribosyltransferase activity"/>
    <property type="evidence" value="ECO:0007669"/>
    <property type="project" value="UniProtKB-UniRule"/>
</dbReference>
<evidence type="ECO:0000313" key="12">
    <source>
        <dbReference type="Proteomes" id="UP000288028"/>
    </source>
</evidence>
<dbReference type="EMBL" id="NGKB01000009">
    <property type="protein sequence ID" value="RSU13238.1"/>
    <property type="molecule type" value="Genomic_DNA"/>
</dbReference>
<evidence type="ECO:0000256" key="7">
    <source>
        <dbReference type="ARBA" id="ARBA00022676"/>
    </source>
</evidence>
<dbReference type="NCBIfam" id="TIGR03160">
    <property type="entry name" value="cobT_DBIPRT"/>
    <property type="match status" value="1"/>
</dbReference>
<evidence type="ECO:0000256" key="3">
    <source>
        <dbReference type="ARBA" id="ARBA00007110"/>
    </source>
</evidence>
<dbReference type="RefSeq" id="WP_126794922.1">
    <property type="nucleotide sequence ID" value="NZ_CP060720.1"/>
</dbReference>